<sequence>MLTAALLLTLLILGLGLQLRRWQTARAWHHALFFAVVAATALSMALAWRFAAPWPWLLPALGLLLLMPRTQPGRANHWGLALACAAAFAIGAWRVWSFAS</sequence>
<evidence type="ECO:0000256" key="1">
    <source>
        <dbReference type="SAM" id="Phobius"/>
    </source>
</evidence>
<proteinExistence type="predicted"/>
<evidence type="ECO:0000313" key="3">
    <source>
        <dbReference type="Proteomes" id="UP000277766"/>
    </source>
</evidence>
<feature type="transmembrane region" description="Helical" evidence="1">
    <location>
        <begin position="28"/>
        <end position="47"/>
    </location>
</feature>
<keyword evidence="1" id="KW-1133">Transmembrane helix</keyword>
<comment type="caution">
    <text evidence="2">The sequence shown here is derived from an EMBL/GenBank/DDBJ whole genome shotgun (WGS) entry which is preliminary data.</text>
</comment>
<accession>A0A431W6J4</accession>
<gene>
    <name evidence="2" type="ORF">EJ104_01145</name>
</gene>
<protein>
    <submittedName>
        <fullName evidence="2">Uncharacterized protein</fullName>
    </submittedName>
</protein>
<reference evidence="2 3" key="1">
    <citation type="submission" date="2018-12" db="EMBL/GenBank/DDBJ databases">
        <title>Deinococcus radiophilus ATCC 27603 genome sequencing and assembly.</title>
        <authorList>
            <person name="Maclea K.S."/>
            <person name="Maynard C.R."/>
        </authorList>
    </citation>
    <scope>NUCLEOTIDE SEQUENCE [LARGE SCALE GENOMIC DNA]</scope>
    <source>
        <strain evidence="2 3">ATCC 27603</strain>
    </source>
</reference>
<organism evidence="2 3">
    <name type="scientific">Deinococcus radiophilus</name>
    <dbReference type="NCBI Taxonomy" id="32062"/>
    <lineage>
        <taxon>Bacteria</taxon>
        <taxon>Thermotogati</taxon>
        <taxon>Deinococcota</taxon>
        <taxon>Deinococci</taxon>
        <taxon>Deinococcales</taxon>
        <taxon>Deinococcaceae</taxon>
        <taxon>Deinococcus</taxon>
    </lineage>
</organism>
<keyword evidence="1" id="KW-0812">Transmembrane</keyword>
<keyword evidence="1" id="KW-0472">Membrane</keyword>
<keyword evidence="3" id="KW-1185">Reference proteome</keyword>
<dbReference type="AlphaFoldDB" id="A0A431W6J4"/>
<dbReference type="Proteomes" id="UP000277766">
    <property type="component" value="Unassembled WGS sequence"/>
</dbReference>
<dbReference type="EMBL" id="RXPE01000001">
    <property type="protein sequence ID" value="RTR30968.1"/>
    <property type="molecule type" value="Genomic_DNA"/>
</dbReference>
<feature type="transmembrane region" description="Helical" evidence="1">
    <location>
        <begin position="77"/>
        <end position="96"/>
    </location>
</feature>
<evidence type="ECO:0000313" key="2">
    <source>
        <dbReference type="EMBL" id="RTR30968.1"/>
    </source>
</evidence>
<name>A0A431W6J4_9DEIO</name>